<dbReference type="EMBL" id="UGTA01000001">
    <property type="protein sequence ID" value="SUB58600.1"/>
    <property type="molecule type" value="Genomic_DNA"/>
</dbReference>
<evidence type="ECO:0000313" key="3">
    <source>
        <dbReference type="Proteomes" id="UP000255417"/>
    </source>
</evidence>
<dbReference type="PROSITE" id="PS51257">
    <property type="entry name" value="PROKAR_LIPOPROTEIN"/>
    <property type="match status" value="1"/>
</dbReference>
<evidence type="ECO:0000256" key="1">
    <source>
        <dbReference type="SAM" id="SignalP"/>
    </source>
</evidence>
<organism evidence="2 3">
    <name type="scientific">Phocoenobacter uteri</name>
    <dbReference type="NCBI Taxonomy" id="146806"/>
    <lineage>
        <taxon>Bacteria</taxon>
        <taxon>Pseudomonadati</taxon>
        <taxon>Pseudomonadota</taxon>
        <taxon>Gammaproteobacteria</taxon>
        <taxon>Pasteurellales</taxon>
        <taxon>Pasteurellaceae</taxon>
        <taxon>Phocoenobacter</taxon>
    </lineage>
</organism>
<dbReference type="OrthoDB" id="7016941at2"/>
<accession>A0A379C8G3</accession>
<dbReference type="RefSeq" id="WP_115315117.1">
    <property type="nucleotide sequence ID" value="NZ_LWIF01000001.1"/>
</dbReference>
<proteinExistence type="predicted"/>
<evidence type="ECO:0008006" key="4">
    <source>
        <dbReference type="Google" id="ProtNLM"/>
    </source>
</evidence>
<feature type="signal peptide" evidence="1">
    <location>
        <begin position="1"/>
        <end position="18"/>
    </location>
</feature>
<dbReference type="Proteomes" id="UP000255417">
    <property type="component" value="Unassembled WGS sequence"/>
</dbReference>
<evidence type="ECO:0000313" key="2">
    <source>
        <dbReference type="EMBL" id="SUB58600.1"/>
    </source>
</evidence>
<keyword evidence="1" id="KW-0732">Signal</keyword>
<reference evidence="2 3" key="1">
    <citation type="submission" date="2018-06" db="EMBL/GenBank/DDBJ databases">
        <authorList>
            <consortium name="Pathogen Informatics"/>
            <person name="Doyle S."/>
        </authorList>
    </citation>
    <scope>NUCLEOTIDE SEQUENCE [LARGE SCALE GENOMIC DNA]</scope>
    <source>
        <strain evidence="2 3">NCTC12872</strain>
    </source>
</reference>
<keyword evidence="3" id="KW-1185">Reference proteome</keyword>
<feature type="chain" id="PRO_5016705861" description="Lipoprotein" evidence="1">
    <location>
        <begin position="19"/>
        <end position="131"/>
    </location>
</feature>
<protein>
    <recommendedName>
        <fullName evidence="4">Lipoprotein</fullName>
    </recommendedName>
</protein>
<name>A0A379C8G3_9PAST</name>
<dbReference type="AlphaFoldDB" id="A0A379C8G3"/>
<sequence length="131" mass="15409">MKKLITFLLLTIFLTACSENEKFETKDPAEFNQKIEKRTDIETAEQLIKIYYNYPTEEGSPKLDIKSKDISNGLTEITLIHDMLEDDSQRAIKIVMIAKHNDKKWLAQQIKTNWKCWEGRGHTDWGTEWCK</sequence>
<gene>
    <name evidence="2" type="ORF">NCTC12872_00564</name>
</gene>